<accession>A0ABU3B7L6</accession>
<dbReference type="RefSeq" id="WP_311658576.1">
    <property type="nucleotide sequence ID" value="NZ_JAVRHY010000006.1"/>
</dbReference>
<protein>
    <submittedName>
        <fullName evidence="1">Uncharacterized protein</fullName>
    </submittedName>
</protein>
<dbReference type="Proteomes" id="UP001259982">
    <property type="component" value="Unassembled WGS sequence"/>
</dbReference>
<name>A0ABU3B7L6_9GAMM</name>
<organism evidence="1 2">
    <name type="scientific">Spectribacter acetivorans</name>
    <dbReference type="NCBI Taxonomy" id="3075603"/>
    <lineage>
        <taxon>Bacteria</taxon>
        <taxon>Pseudomonadati</taxon>
        <taxon>Pseudomonadota</taxon>
        <taxon>Gammaproteobacteria</taxon>
        <taxon>Salinisphaerales</taxon>
        <taxon>Salinisphaeraceae</taxon>
        <taxon>Spectribacter</taxon>
    </lineage>
</organism>
<dbReference type="EMBL" id="JAVRHY010000006">
    <property type="protein sequence ID" value="MDT0618460.1"/>
    <property type="molecule type" value="Genomic_DNA"/>
</dbReference>
<proteinExistence type="predicted"/>
<sequence length="88" mass="10254">MWLAQYRVKQGSPWETLGDRNWRSQEGAKAACKKFLAGNPEIRSTVAFRTIVDDGSGVIYQECQPPHRSRLVWRDVPWPAIDERFRVH</sequence>
<evidence type="ECO:0000313" key="1">
    <source>
        <dbReference type="EMBL" id="MDT0618460.1"/>
    </source>
</evidence>
<evidence type="ECO:0000313" key="2">
    <source>
        <dbReference type="Proteomes" id="UP001259982"/>
    </source>
</evidence>
<gene>
    <name evidence="1" type="ORF">RM531_08220</name>
</gene>
<reference evidence="1 2" key="1">
    <citation type="submission" date="2023-09" db="EMBL/GenBank/DDBJ databases">
        <authorList>
            <person name="Rey-Velasco X."/>
        </authorList>
    </citation>
    <scope>NUCLEOTIDE SEQUENCE [LARGE SCALE GENOMIC DNA]</scope>
    <source>
        <strain evidence="1 2">P385</strain>
    </source>
</reference>
<keyword evidence="2" id="KW-1185">Reference proteome</keyword>
<comment type="caution">
    <text evidence="1">The sequence shown here is derived from an EMBL/GenBank/DDBJ whole genome shotgun (WGS) entry which is preliminary data.</text>
</comment>